<protein>
    <submittedName>
        <fullName evidence="3">Uncharacterized protein LOC125178099</fullName>
    </submittedName>
</protein>
<name>A0A979FKK9_HYAAZ</name>
<keyword evidence="1" id="KW-0812">Transmembrane</keyword>
<dbReference type="Proteomes" id="UP000694843">
    <property type="component" value="Unplaced"/>
</dbReference>
<evidence type="ECO:0000313" key="3">
    <source>
        <dbReference type="RefSeq" id="XP_047737072.1"/>
    </source>
</evidence>
<dbReference type="AlphaFoldDB" id="A0A979FKK9"/>
<proteinExistence type="predicted"/>
<keyword evidence="1" id="KW-1133">Transmembrane helix</keyword>
<reference evidence="3" key="1">
    <citation type="submission" date="2025-08" db="UniProtKB">
        <authorList>
            <consortium name="RefSeq"/>
        </authorList>
    </citation>
    <scope>IDENTIFICATION</scope>
    <source>
        <tissue evidence="3">Whole organism</tissue>
    </source>
</reference>
<sequence>MTSAHVFWPPLTFLVMSIAVIMFIILKWGDKLCKARTVPFAQNYEIEDHSSENTTYLGEVMEEKSSYKDLIMGESEMIGLQEKKSASYECAV</sequence>
<organism evidence="2 3">
    <name type="scientific">Hyalella azteca</name>
    <name type="common">Amphipod</name>
    <dbReference type="NCBI Taxonomy" id="294128"/>
    <lineage>
        <taxon>Eukaryota</taxon>
        <taxon>Metazoa</taxon>
        <taxon>Ecdysozoa</taxon>
        <taxon>Arthropoda</taxon>
        <taxon>Crustacea</taxon>
        <taxon>Multicrustacea</taxon>
        <taxon>Malacostraca</taxon>
        <taxon>Eumalacostraca</taxon>
        <taxon>Peracarida</taxon>
        <taxon>Amphipoda</taxon>
        <taxon>Senticaudata</taxon>
        <taxon>Talitrida</taxon>
        <taxon>Talitroidea</taxon>
        <taxon>Hyalellidae</taxon>
        <taxon>Hyalella</taxon>
    </lineage>
</organism>
<evidence type="ECO:0000256" key="1">
    <source>
        <dbReference type="SAM" id="Phobius"/>
    </source>
</evidence>
<dbReference type="GeneID" id="125178099"/>
<feature type="transmembrane region" description="Helical" evidence="1">
    <location>
        <begin position="6"/>
        <end position="26"/>
    </location>
</feature>
<evidence type="ECO:0000313" key="2">
    <source>
        <dbReference type="Proteomes" id="UP000694843"/>
    </source>
</evidence>
<keyword evidence="1" id="KW-0472">Membrane</keyword>
<dbReference type="OrthoDB" id="6683043at2759"/>
<dbReference type="KEGG" id="hazt:125178099"/>
<keyword evidence="2" id="KW-1185">Reference proteome</keyword>
<gene>
    <name evidence="3" type="primary">LOC125178099</name>
</gene>
<dbReference type="RefSeq" id="XP_047737072.1">
    <property type="nucleotide sequence ID" value="XM_047881116.1"/>
</dbReference>
<accession>A0A979FKK9</accession>